<protein>
    <submittedName>
        <fullName evidence="1">Uncharacterized protein</fullName>
    </submittedName>
</protein>
<accession>A0A680P297</accession>
<proteinExistence type="predicted"/>
<evidence type="ECO:0000313" key="1">
    <source>
        <dbReference type="EMBL" id="TBR55248.1"/>
    </source>
</evidence>
<sequence>MQPSSAMQNIIAHAWEIFHFYPAPQQFNICVPCCVSEETAQALRQTPLRQLTVEMIYEWNSSARPFEQQNDEIRYLLPRLLELLAHGHCPAINEELCLKRIGAISLGSWWPEERGVLTDFSRQYIHDLLLTPTLINFESALVMFHFAGLSITVLLDEALNTPGYWAIASLAYFLYIKRPNGELRNAFISRKPDGEVITQQINAWIAQSCHSLAERAAAAIECSPSLPGGERTEYSVNLSYLINESLCALVDYQLLWTMDRSE</sequence>
<evidence type="ECO:0000313" key="2">
    <source>
        <dbReference type="Proteomes" id="UP000292187"/>
    </source>
</evidence>
<name>A0A680P297_ESCAL</name>
<dbReference type="Proteomes" id="UP000292187">
    <property type="component" value="Unassembled WGS sequence"/>
</dbReference>
<dbReference type="AlphaFoldDB" id="A0A680P297"/>
<gene>
    <name evidence="1" type="ORF">EYS06_05890</name>
</gene>
<dbReference type="RefSeq" id="WP_001183216.1">
    <property type="nucleotide sequence ID" value="NZ_BJCV01000024.1"/>
</dbReference>
<organism evidence="1 2">
    <name type="scientific">Escherichia albertii</name>
    <dbReference type="NCBI Taxonomy" id="208962"/>
    <lineage>
        <taxon>Bacteria</taxon>
        <taxon>Pseudomonadati</taxon>
        <taxon>Pseudomonadota</taxon>
        <taxon>Gammaproteobacteria</taxon>
        <taxon>Enterobacterales</taxon>
        <taxon>Enterobacteriaceae</taxon>
        <taxon>Escherichia</taxon>
    </lineage>
</organism>
<comment type="caution">
    <text evidence="1">The sequence shown here is derived from an EMBL/GenBank/DDBJ whole genome shotgun (WGS) entry which is preliminary data.</text>
</comment>
<dbReference type="EMBL" id="SIZV01000005">
    <property type="protein sequence ID" value="TBR55248.1"/>
    <property type="molecule type" value="Genomic_DNA"/>
</dbReference>
<reference evidence="1 2" key="1">
    <citation type="submission" date="2019-02" db="EMBL/GenBank/DDBJ databases">
        <title>Draft genome sequence of Escherichia albertii strain Mex-12/320a, isolated from an infant with diarrhea, harboring virulence genes associated with diarrheagenic strains of enteropathogenic E. coli.</title>
        <authorList>
            <person name="Maldonado-Puga S."/>
            <person name="Meza-Segura M."/>
            <person name="Zaidi M.B."/>
            <person name="Estrada-Garcia T."/>
        </authorList>
    </citation>
    <scope>NUCLEOTIDE SEQUENCE [LARGE SCALE GENOMIC DNA]</scope>
    <source>
        <strain evidence="1 2">Mex-12/320a</strain>
    </source>
</reference>